<evidence type="ECO:0000256" key="3">
    <source>
        <dbReference type="ARBA" id="ARBA00022692"/>
    </source>
</evidence>
<keyword evidence="3 6" id="KW-0812">Transmembrane</keyword>
<dbReference type="Gene3D" id="1.20.1740.10">
    <property type="entry name" value="Amino acid/polyamine transporter I"/>
    <property type="match status" value="1"/>
</dbReference>
<evidence type="ECO:0000313" key="8">
    <source>
        <dbReference type="Proteomes" id="UP000192247"/>
    </source>
</evidence>
<feature type="transmembrane region" description="Helical" evidence="6">
    <location>
        <begin position="201"/>
        <end position="223"/>
    </location>
</feature>
<comment type="subcellular location">
    <subcellularLocation>
        <location evidence="1">Membrane</location>
        <topology evidence="1">Multi-pass membrane protein</topology>
    </subcellularLocation>
</comment>
<proteinExistence type="predicted"/>
<dbReference type="PANTHER" id="PTHR43243:SF4">
    <property type="entry name" value="CATIONIC AMINO ACID TRANSPORTER 4"/>
    <property type="match status" value="1"/>
</dbReference>
<keyword evidence="2" id="KW-0813">Transport</keyword>
<feature type="transmembrane region" description="Helical" evidence="6">
    <location>
        <begin position="21"/>
        <end position="44"/>
    </location>
</feature>
<dbReference type="OrthoDB" id="3900342at2759"/>
<evidence type="ECO:0000256" key="4">
    <source>
        <dbReference type="ARBA" id="ARBA00022989"/>
    </source>
</evidence>
<name>A0A1V9XI17_9ACAR</name>
<keyword evidence="8" id="KW-1185">Reference proteome</keyword>
<protein>
    <submittedName>
        <fullName evidence="7">Cationic amino acid transporter 4-like</fullName>
    </submittedName>
</protein>
<dbReference type="EMBL" id="MNPL01010550">
    <property type="protein sequence ID" value="OQR73061.1"/>
    <property type="molecule type" value="Genomic_DNA"/>
</dbReference>
<dbReference type="Proteomes" id="UP000192247">
    <property type="component" value="Unassembled WGS sequence"/>
</dbReference>
<accession>A0A1V9XI17</accession>
<dbReference type="AlphaFoldDB" id="A0A1V9XI17"/>
<feature type="transmembrane region" description="Helical" evidence="6">
    <location>
        <begin position="56"/>
        <end position="74"/>
    </location>
</feature>
<keyword evidence="4 6" id="KW-1133">Transmembrane helix</keyword>
<evidence type="ECO:0000256" key="6">
    <source>
        <dbReference type="SAM" id="Phobius"/>
    </source>
</evidence>
<keyword evidence="5 6" id="KW-0472">Membrane</keyword>
<comment type="caution">
    <text evidence="7">The sequence shown here is derived from an EMBL/GenBank/DDBJ whole genome shotgun (WGS) entry which is preliminary data.</text>
</comment>
<dbReference type="GO" id="GO:0015171">
    <property type="term" value="F:amino acid transmembrane transporter activity"/>
    <property type="evidence" value="ECO:0007669"/>
    <property type="project" value="TreeGrafter"/>
</dbReference>
<reference evidence="7 8" key="1">
    <citation type="journal article" date="2017" name="Gigascience">
        <title>Draft genome of the honey bee ectoparasitic mite, Tropilaelaps mercedesae, is shaped by the parasitic life history.</title>
        <authorList>
            <person name="Dong X."/>
            <person name="Armstrong S.D."/>
            <person name="Xia D."/>
            <person name="Makepeace B.L."/>
            <person name="Darby A.C."/>
            <person name="Kadowaki T."/>
        </authorList>
    </citation>
    <scope>NUCLEOTIDE SEQUENCE [LARGE SCALE GENOMIC DNA]</scope>
    <source>
        <strain evidence="7">Wuxi-XJTLU</strain>
    </source>
</reference>
<dbReference type="PANTHER" id="PTHR43243">
    <property type="entry name" value="INNER MEMBRANE TRANSPORTER YGJI-RELATED"/>
    <property type="match status" value="1"/>
</dbReference>
<sequence length="239" mass="25649">MSRRKTSLKLDDVLQTRLKRCLSTLDITLLGIGHMVGSGIYVISPETAKKAGPACVISYIIAGIASMLAALAYAEFGVRYPRAGSAYSYLYFSMGEFLAFIVGWNILLENILATSAVAQTCAAYIDSLAHRTISNFIHKYVGTLTSVLSNNPAATAATVNLTSHSATNISSYFNDEPHLLVLLIMVAFVVILLLGTSGMSWVGKILCGFNICLLAVIIGIGIWKGSIENWTNPDTVDSS</sequence>
<dbReference type="InParanoid" id="A0A1V9XI17"/>
<dbReference type="InterPro" id="IPR002293">
    <property type="entry name" value="AA/rel_permease1"/>
</dbReference>
<feature type="transmembrane region" description="Helical" evidence="6">
    <location>
        <begin position="177"/>
        <end position="194"/>
    </location>
</feature>
<evidence type="ECO:0000256" key="5">
    <source>
        <dbReference type="ARBA" id="ARBA00023136"/>
    </source>
</evidence>
<evidence type="ECO:0000313" key="7">
    <source>
        <dbReference type="EMBL" id="OQR73061.1"/>
    </source>
</evidence>
<feature type="transmembrane region" description="Helical" evidence="6">
    <location>
        <begin position="86"/>
        <end position="107"/>
    </location>
</feature>
<dbReference type="GO" id="GO:0005886">
    <property type="term" value="C:plasma membrane"/>
    <property type="evidence" value="ECO:0007669"/>
    <property type="project" value="TreeGrafter"/>
</dbReference>
<dbReference type="Pfam" id="PF13520">
    <property type="entry name" value="AA_permease_2"/>
    <property type="match status" value="1"/>
</dbReference>
<organism evidence="7 8">
    <name type="scientific">Tropilaelaps mercedesae</name>
    <dbReference type="NCBI Taxonomy" id="418985"/>
    <lineage>
        <taxon>Eukaryota</taxon>
        <taxon>Metazoa</taxon>
        <taxon>Ecdysozoa</taxon>
        <taxon>Arthropoda</taxon>
        <taxon>Chelicerata</taxon>
        <taxon>Arachnida</taxon>
        <taxon>Acari</taxon>
        <taxon>Parasitiformes</taxon>
        <taxon>Mesostigmata</taxon>
        <taxon>Gamasina</taxon>
        <taxon>Dermanyssoidea</taxon>
        <taxon>Laelapidae</taxon>
        <taxon>Tropilaelaps</taxon>
    </lineage>
</organism>
<gene>
    <name evidence="7" type="ORF">BIW11_03655</name>
</gene>
<dbReference type="STRING" id="418985.A0A1V9XI17"/>
<evidence type="ECO:0000256" key="1">
    <source>
        <dbReference type="ARBA" id="ARBA00004141"/>
    </source>
</evidence>
<evidence type="ECO:0000256" key="2">
    <source>
        <dbReference type="ARBA" id="ARBA00022448"/>
    </source>
</evidence>